<keyword evidence="2" id="KW-0812">Transmembrane</keyword>
<dbReference type="Proteomes" id="UP000177659">
    <property type="component" value="Unassembled WGS sequence"/>
</dbReference>
<name>A0A1F6D0W5_9BACT</name>
<dbReference type="Gene3D" id="2.60.40.10">
    <property type="entry name" value="Immunoglobulins"/>
    <property type="match status" value="1"/>
</dbReference>
<feature type="transmembrane region" description="Helical" evidence="2">
    <location>
        <begin position="12"/>
        <end position="32"/>
    </location>
</feature>
<dbReference type="EMBL" id="MFLC01000020">
    <property type="protein sequence ID" value="OGG55073.1"/>
    <property type="molecule type" value="Genomic_DNA"/>
</dbReference>
<keyword evidence="2" id="KW-1133">Transmembrane helix</keyword>
<evidence type="ECO:0000256" key="1">
    <source>
        <dbReference type="SAM" id="MobiDB-lite"/>
    </source>
</evidence>
<reference evidence="3 4" key="1">
    <citation type="journal article" date="2016" name="Nat. Commun.">
        <title>Thousands of microbial genomes shed light on interconnected biogeochemical processes in an aquifer system.</title>
        <authorList>
            <person name="Anantharaman K."/>
            <person name="Brown C.T."/>
            <person name="Hug L.A."/>
            <person name="Sharon I."/>
            <person name="Castelle C.J."/>
            <person name="Probst A.J."/>
            <person name="Thomas B.C."/>
            <person name="Singh A."/>
            <person name="Wilkins M.J."/>
            <person name="Karaoz U."/>
            <person name="Brodie E.L."/>
            <person name="Williams K.H."/>
            <person name="Hubbard S.S."/>
            <person name="Banfield J.F."/>
        </authorList>
    </citation>
    <scope>NUCLEOTIDE SEQUENCE [LARGE SCALE GENOMIC DNA]</scope>
</reference>
<dbReference type="AlphaFoldDB" id="A0A1F6D0W5"/>
<proteinExistence type="predicted"/>
<accession>A0A1F6D0W5</accession>
<evidence type="ECO:0000256" key="2">
    <source>
        <dbReference type="SAM" id="Phobius"/>
    </source>
</evidence>
<evidence type="ECO:0000313" key="3">
    <source>
        <dbReference type="EMBL" id="OGG55073.1"/>
    </source>
</evidence>
<evidence type="ECO:0008006" key="5">
    <source>
        <dbReference type="Google" id="ProtNLM"/>
    </source>
</evidence>
<feature type="compositionally biased region" description="Gly residues" evidence="1">
    <location>
        <begin position="181"/>
        <end position="205"/>
    </location>
</feature>
<feature type="region of interest" description="Disordered" evidence="1">
    <location>
        <begin position="175"/>
        <end position="212"/>
    </location>
</feature>
<sequence length="346" mass="36582">MNEVGHQMKDLATRALAVFGFLAILVLGLWGTVQVVQYAPNLFSSLAAVTTSLTSVFVPNERIVINTPTAAIPSDEVLSLSFDHRAKRSAEGRYVFSYACRDGFSFQSSADGGLYTRVSCGSAFSFDGSQGTIALIPLSEKNRFVDVPISIAFVRKDSGEQTAKGEATLTIINSRVSDGSSQGGSTGGSGNLGTGGVGLTPGQGTSGQYPIGGSTVYDPNGRPDLTPHILQTGYFSTTTNEFVASTTIPFGASRGAVRFEVVNVGTQGSVQWTFNAVLPTSPLHIFHSTMQQALLPGERIEFTLGFDQVNPSSSEGVITINVDPTGSVKELSEQNNIVHTTVRIVR</sequence>
<comment type="caution">
    <text evidence="3">The sequence shown here is derived from an EMBL/GenBank/DDBJ whole genome shotgun (WGS) entry which is preliminary data.</text>
</comment>
<protein>
    <recommendedName>
        <fullName evidence="5">CARDB domain-containing protein</fullName>
    </recommendedName>
</protein>
<keyword evidence="2" id="KW-0472">Membrane</keyword>
<gene>
    <name evidence="3" type="ORF">A3D62_02720</name>
</gene>
<evidence type="ECO:0000313" key="4">
    <source>
        <dbReference type="Proteomes" id="UP000177659"/>
    </source>
</evidence>
<organism evidence="3 4">
    <name type="scientific">Candidatus Kaiserbacteria bacterium RIFCSPHIGHO2_02_FULL_49_11</name>
    <dbReference type="NCBI Taxonomy" id="1798489"/>
    <lineage>
        <taxon>Bacteria</taxon>
        <taxon>Candidatus Kaiseribacteriota</taxon>
    </lineage>
</organism>
<dbReference type="InterPro" id="IPR013783">
    <property type="entry name" value="Ig-like_fold"/>
</dbReference>